<accession>A0A328VRC3</accession>
<keyword evidence="2" id="KW-0677">Repeat</keyword>
<dbReference type="PANTHER" id="PTHR19879">
    <property type="entry name" value="TRANSCRIPTION INITIATION FACTOR TFIID"/>
    <property type="match status" value="1"/>
</dbReference>
<dbReference type="Pfam" id="PF00400">
    <property type="entry name" value="WD40"/>
    <property type="match status" value="3"/>
</dbReference>
<dbReference type="SMART" id="SM00320">
    <property type="entry name" value="WD40"/>
    <property type="match status" value="3"/>
</dbReference>
<dbReference type="InterPro" id="IPR036322">
    <property type="entry name" value="WD40_repeat_dom_sf"/>
</dbReference>
<dbReference type="SUPFAM" id="SSF50978">
    <property type="entry name" value="WD40 repeat-like"/>
    <property type="match status" value="1"/>
</dbReference>
<dbReference type="InterPro" id="IPR015943">
    <property type="entry name" value="WD40/YVTN_repeat-like_dom_sf"/>
</dbReference>
<evidence type="ECO:0000256" key="1">
    <source>
        <dbReference type="ARBA" id="ARBA00022574"/>
    </source>
</evidence>
<organism evidence="4 5">
    <name type="scientific">Thermogemmatispora tikiterensis</name>
    <dbReference type="NCBI Taxonomy" id="1825093"/>
    <lineage>
        <taxon>Bacteria</taxon>
        <taxon>Bacillati</taxon>
        <taxon>Chloroflexota</taxon>
        <taxon>Ktedonobacteria</taxon>
        <taxon>Thermogemmatisporales</taxon>
        <taxon>Thermogemmatisporaceae</taxon>
        <taxon>Thermogemmatispora</taxon>
    </lineage>
</organism>
<feature type="repeat" description="WD" evidence="3">
    <location>
        <begin position="188"/>
        <end position="214"/>
    </location>
</feature>
<evidence type="ECO:0000313" key="4">
    <source>
        <dbReference type="EMBL" id="RAQ97764.1"/>
    </source>
</evidence>
<keyword evidence="1 3" id="KW-0853">WD repeat</keyword>
<dbReference type="PANTHER" id="PTHR19879:SF9">
    <property type="entry name" value="TRANSCRIPTION INITIATION FACTOR TFIID SUBUNIT 5"/>
    <property type="match status" value="1"/>
</dbReference>
<proteinExistence type="predicted"/>
<comment type="caution">
    <text evidence="4">The sequence shown here is derived from an EMBL/GenBank/DDBJ whole genome shotgun (WGS) entry which is preliminary data.</text>
</comment>
<reference evidence="4 5" key="1">
    <citation type="submission" date="2016-08" db="EMBL/GenBank/DDBJ databases">
        <title>Analysis of Carbohydrate Active Enzymes in Thermogemmatispora T81 Reveals Carbohydrate Degradation Ability.</title>
        <authorList>
            <person name="Tomazini A."/>
            <person name="Lal S."/>
            <person name="Stott M."/>
            <person name="Henrissat B."/>
            <person name="Polikarpov I."/>
            <person name="Sparling R."/>
            <person name="Levin D.B."/>
        </authorList>
    </citation>
    <scope>NUCLEOTIDE SEQUENCE [LARGE SCALE GENOMIC DNA]</scope>
    <source>
        <strain evidence="4 5">T81</strain>
    </source>
</reference>
<evidence type="ECO:0000313" key="5">
    <source>
        <dbReference type="Proteomes" id="UP000248706"/>
    </source>
</evidence>
<evidence type="ECO:0000256" key="3">
    <source>
        <dbReference type="PROSITE-ProRule" id="PRU00221"/>
    </source>
</evidence>
<dbReference type="InterPro" id="IPR019775">
    <property type="entry name" value="WD40_repeat_CS"/>
</dbReference>
<dbReference type="EMBL" id="MCIF01000002">
    <property type="protein sequence ID" value="RAQ97764.1"/>
    <property type="molecule type" value="Genomic_DNA"/>
</dbReference>
<dbReference type="Proteomes" id="UP000248706">
    <property type="component" value="Unassembled WGS sequence"/>
</dbReference>
<name>A0A328VRC3_9CHLR</name>
<gene>
    <name evidence="4" type="ORF">A4R35_19650</name>
</gene>
<dbReference type="PROSITE" id="PS50082">
    <property type="entry name" value="WD_REPEATS_2"/>
    <property type="match status" value="2"/>
</dbReference>
<dbReference type="AlphaFoldDB" id="A0A328VRC3"/>
<evidence type="ECO:0000256" key="2">
    <source>
        <dbReference type="ARBA" id="ARBA00022737"/>
    </source>
</evidence>
<dbReference type="PROSITE" id="PS50294">
    <property type="entry name" value="WD_REPEATS_REGION"/>
    <property type="match status" value="1"/>
</dbReference>
<dbReference type="PROSITE" id="PS00678">
    <property type="entry name" value="WD_REPEATS_1"/>
    <property type="match status" value="1"/>
</dbReference>
<feature type="repeat" description="WD" evidence="3">
    <location>
        <begin position="146"/>
        <end position="187"/>
    </location>
</feature>
<dbReference type="Gene3D" id="2.130.10.10">
    <property type="entry name" value="YVTN repeat-like/Quinoprotein amine dehydrogenase"/>
    <property type="match status" value="1"/>
</dbReference>
<sequence length="263" mass="28227">MRLIAALVSLAPQERPASAEEVRRQLASFLRRPGLSQPETTAPVTGVVAPTAPSPTLKRRRLLRLGLGTAVVTAAVGSVPLGRRLWSQLLPGQGDNTPLAVQPIDAIQALAWSPDGTHIVAGQWPIEEGGVAFIWSTDLHETLLTYNGHHGGVLSVAWSPNSSQIASGSSDHSVQVWDASNGSTLLIYQGHRDSVPGVAWSPNGRWIASGGADNLQIWEAPSGHRLRSYPHESEGIRVLAWSPDSQRLIMAGIRIVKLWQVSL</sequence>
<protein>
    <submittedName>
        <fullName evidence="4">Uncharacterized protein</fullName>
    </submittedName>
</protein>
<dbReference type="InterPro" id="IPR001680">
    <property type="entry name" value="WD40_rpt"/>
</dbReference>
<keyword evidence="5" id="KW-1185">Reference proteome</keyword>